<keyword evidence="3" id="KW-1185">Reference proteome</keyword>
<name>A0A8S1CKZ9_9INSE</name>
<evidence type="ECO:0000259" key="1">
    <source>
        <dbReference type="SMART" id="SM00587"/>
    </source>
</evidence>
<reference evidence="2 3" key="1">
    <citation type="submission" date="2020-04" db="EMBL/GenBank/DDBJ databases">
        <authorList>
            <person name="Alioto T."/>
            <person name="Alioto T."/>
            <person name="Gomez Garrido J."/>
        </authorList>
    </citation>
    <scope>NUCLEOTIDE SEQUENCE [LARGE SCALE GENOMIC DNA]</scope>
</reference>
<dbReference type="AlphaFoldDB" id="A0A8S1CKZ9"/>
<dbReference type="OrthoDB" id="5396515at2759"/>
<accession>A0A8S1CKZ9</accession>
<protein>
    <recommendedName>
        <fullName evidence="1">CHK kinase-like domain-containing protein</fullName>
    </recommendedName>
</protein>
<dbReference type="PANTHER" id="PTHR11012">
    <property type="entry name" value="PROTEIN KINASE-LIKE DOMAIN-CONTAINING"/>
    <property type="match status" value="1"/>
</dbReference>
<proteinExistence type="predicted"/>
<dbReference type="Proteomes" id="UP000494165">
    <property type="component" value="Unassembled WGS sequence"/>
</dbReference>
<dbReference type="PANTHER" id="PTHR11012:SF30">
    <property type="entry name" value="PROTEIN KINASE-LIKE DOMAIN-CONTAINING"/>
    <property type="match status" value="1"/>
</dbReference>
<dbReference type="InterPro" id="IPR004119">
    <property type="entry name" value="EcKL"/>
</dbReference>
<dbReference type="SUPFAM" id="SSF56112">
    <property type="entry name" value="Protein kinase-like (PK-like)"/>
    <property type="match status" value="1"/>
</dbReference>
<organism evidence="2 3">
    <name type="scientific">Cloeon dipterum</name>
    <dbReference type="NCBI Taxonomy" id="197152"/>
    <lineage>
        <taxon>Eukaryota</taxon>
        <taxon>Metazoa</taxon>
        <taxon>Ecdysozoa</taxon>
        <taxon>Arthropoda</taxon>
        <taxon>Hexapoda</taxon>
        <taxon>Insecta</taxon>
        <taxon>Pterygota</taxon>
        <taxon>Palaeoptera</taxon>
        <taxon>Ephemeroptera</taxon>
        <taxon>Pisciforma</taxon>
        <taxon>Baetidae</taxon>
        <taxon>Cloeon</taxon>
    </lineage>
</organism>
<dbReference type="SMART" id="SM00587">
    <property type="entry name" value="CHK"/>
    <property type="match status" value="1"/>
</dbReference>
<dbReference type="Pfam" id="PF02958">
    <property type="entry name" value="EcKL"/>
    <property type="match status" value="1"/>
</dbReference>
<sequence length="418" mass="47516">MAFALSTISKLFTEDVLNEVVQNALRSTGKSDLHIASYQVEPGADKGTGYMGIVYRIRVTLSDGSELTLIGKGMPQNMVRRKTFRSEPFFRKEVMFFNHLAPMLRKLELKQRGEGVKDTFLPISECYYAMSDGENDFLVFQDLKSLGYEMADRISGPTQAQRNSLLHTLARFHALSFALQTLQPETFSEAVAPIYEPWFAREFSSFYACYLYKLFGLWHRAVRDQLAGTHYLGRFERLGANQKVLFDNLCDSVRLLQPAVINHGDAWSTNFLFKGHQVMMIDFQLVRYCSPMTDLSMFVFNCTTEEQRAAAGGTEAILKEYYQVLCGAVAQLGLPECPLSWQQLMEQWCANGLLGFGGCLELVPLSLVESEDVQDLDRVEGNEPIPLDELTQFSELTKPEHKKRLVDLIRLAVDYNMF</sequence>
<dbReference type="EMBL" id="CADEPI010000022">
    <property type="protein sequence ID" value="CAB3365943.1"/>
    <property type="molecule type" value="Genomic_DNA"/>
</dbReference>
<evidence type="ECO:0000313" key="3">
    <source>
        <dbReference type="Proteomes" id="UP000494165"/>
    </source>
</evidence>
<gene>
    <name evidence="2" type="ORF">CLODIP_2_CD06561</name>
</gene>
<feature type="domain" description="CHK kinase-like" evidence="1">
    <location>
        <begin position="138"/>
        <end position="334"/>
    </location>
</feature>
<dbReference type="InterPro" id="IPR011009">
    <property type="entry name" value="Kinase-like_dom_sf"/>
</dbReference>
<dbReference type="Gene3D" id="3.90.1200.10">
    <property type="match status" value="1"/>
</dbReference>
<dbReference type="InterPro" id="IPR015897">
    <property type="entry name" value="CHK_kinase-like"/>
</dbReference>
<comment type="caution">
    <text evidence="2">The sequence shown here is derived from an EMBL/GenBank/DDBJ whole genome shotgun (WGS) entry which is preliminary data.</text>
</comment>
<evidence type="ECO:0000313" key="2">
    <source>
        <dbReference type="EMBL" id="CAB3365943.1"/>
    </source>
</evidence>